<dbReference type="PANTHER" id="PTHR43045">
    <property type="entry name" value="SHIKIMATE TRANSPORTER"/>
    <property type="match status" value="1"/>
</dbReference>
<feature type="transmembrane region" description="Helical" evidence="11">
    <location>
        <begin position="113"/>
        <end position="142"/>
    </location>
</feature>
<evidence type="ECO:0000256" key="10">
    <source>
        <dbReference type="ARBA" id="ARBA00039918"/>
    </source>
</evidence>
<dbReference type="Pfam" id="PF00083">
    <property type="entry name" value="Sugar_tr"/>
    <property type="match status" value="1"/>
</dbReference>
<feature type="transmembrane region" description="Helical" evidence="11">
    <location>
        <begin position="242"/>
        <end position="265"/>
    </location>
</feature>
<dbReference type="InterPro" id="IPR036259">
    <property type="entry name" value="MFS_trans_sf"/>
</dbReference>
<reference evidence="13" key="2">
    <citation type="submission" date="2020-09" db="EMBL/GenBank/DDBJ databases">
        <authorList>
            <person name="Sun Q."/>
            <person name="Zhou Y."/>
        </authorList>
    </citation>
    <scope>NUCLEOTIDE SEQUENCE</scope>
    <source>
        <strain evidence="13">CGMCC 4.7430</strain>
    </source>
</reference>
<keyword evidence="4" id="KW-1003">Cell membrane</keyword>
<dbReference type="Proteomes" id="UP000660745">
    <property type="component" value="Unassembled WGS sequence"/>
</dbReference>
<dbReference type="GO" id="GO:0015293">
    <property type="term" value="F:symporter activity"/>
    <property type="evidence" value="ECO:0007669"/>
    <property type="project" value="UniProtKB-KW"/>
</dbReference>
<feature type="domain" description="Major facilitator superfamily (MFS) profile" evidence="12">
    <location>
        <begin position="16"/>
        <end position="425"/>
    </location>
</feature>
<gene>
    <name evidence="13" type="ORF">GCM10012278_37040</name>
</gene>
<feature type="transmembrane region" description="Helical" evidence="11">
    <location>
        <begin position="154"/>
        <end position="176"/>
    </location>
</feature>
<comment type="caution">
    <text evidence="13">The sequence shown here is derived from an EMBL/GenBank/DDBJ whole genome shotgun (WGS) entry which is preliminary data.</text>
</comment>
<dbReference type="PANTHER" id="PTHR43045:SF1">
    <property type="entry name" value="SHIKIMATE TRANSPORTER"/>
    <property type="match status" value="1"/>
</dbReference>
<dbReference type="RefSeq" id="WP_189139851.1">
    <property type="nucleotide sequence ID" value="NZ_BMNK01000005.1"/>
</dbReference>
<dbReference type="InterPro" id="IPR020846">
    <property type="entry name" value="MFS_dom"/>
</dbReference>
<comment type="function">
    <text evidence="9">May be a proton symporter involved in the uptake of osmolytes such as proline and glycine betaine.</text>
</comment>
<organism evidence="13 14">
    <name type="scientific">Nonomuraea glycinis</name>
    <dbReference type="NCBI Taxonomy" id="2047744"/>
    <lineage>
        <taxon>Bacteria</taxon>
        <taxon>Bacillati</taxon>
        <taxon>Actinomycetota</taxon>
        <taxon>Actinomycetes</taxon>
        <taxon>Streptosporangiales</taxon>
        <taxon>Streptosporangiaceae</taxon>
        <taxon>Nonomuraea</taxon>
    </lineage>
</organism>
<comment type="similarity">
    <text evidence="2">Belongs to the major facilitator superfamily. Metabolite:H+ Symporter (MHS) family (TC 2.A.1.6) family.</text>
</comment>
<keyword evidence="6" id="KW-0769">Symport</keyword>
<evidence type="ECO:0000256" key="6">
    <source>
        <dbReference type="ARBA" id="ARBA00022847"/>
    </source>
</evidence>
<feature type="transmembrane region" description="Helical" evidence="11">
    <location>
        <begin position="333"/>
        <end position="352"/>
    </location>
</feature>
<protein>
    <recommendedName>
        <fullName evidence="10">Putative proline/betaine transporter</fullName>
    </recommendedName>
</protein>
<dbReference type="PROSITE" id="PS50850">
    <property type="entry name" value="MFS"/>
    <property type="match status" value="1"/>
</dbReference>
<feature type="transmembrane region" description="Helical" evidence="11">
    <location>
        <begin position="373"/>
        <end position="394"/>
    </location>
</feature>
<dbReference type="GO" id="GO:0005886">
    <property type="term" value="C:plasma membrane"/>
    <property type="evidence" value="ECO:0007669"/>
    <property type="project" value="UniProtKB-SubCell"/>
</dbReference>
<dbReference type="SUPFAM" id="SSF103473">
    <property type="entry name" value="MFS general substrate transporter"/>
    <property type="match status" value="1"/>
</dbReference>
<keyword evidence="8 11" id="KW-0472">Membrane</keyword>
<evidence type="ECO:0000313" key="13">
    <source>
        <dbReference type="EMBL" id="GGP07802.1"/>
    </source>
</evidence>
<name>A0A918E5F3_9ACTN</name>
<dbReference type="InterPro" id="IPR005828">
    <property type="entry name" value="MFS_sugar_transport-like"/>
</dbReference>
<dbReference type="FunFam" id="1.20.1250.20:FF:000001">
    <property type="entry name" value="Dicarboxylate MFS transporter"/>
    <property type="match status" value="1"/>
</dbReference>
<evidence type="ECO:0000256" key="8">
    <source>
        <dbReference type="ARBA" id="ARBA00023136"/>
    </source>
</evidence>
<comment type="subcellular location">
    <subcellularLocation>
        <location evidence="1">Cell membrane</location>
        <topology evidence="1">Multi-pass membrane protein</topology>
    </subcellularLocation>
</comment>
<feature type="transmembrane region" description="Helical" evidence="11">
    <location>
        <begin position="400"/>
        <end position="420"/>
    </location>
</feature>
<dbReference type="PROSITE" id="PS00217">
    <property type="entry name" value="SUGAR_TRANSPORT_2"/>
    <property type="match status" value="1"/>
</dbReference>
<dbReference type="Pfam" id="PF07690">
    <property type="entry name" value="MFS_1"/>
    <property type="match status" value="1"/>
</dbReference>
<sequence length="440" mass="46828">MVTITTPHDKHQARRAGIAALVGTTLEWYDFLIYGTAAALILNKLFFPSGDPLVGTLAAFATYAVGFMARPIGGIILGNLGDRAGRKRMLVLTITLMGAATTLIGFLPSYDQIGFWAPLLLIVLRLVQGFAAGGEYAGAVVLSVEHGDQSRRGAAGAWAPTGFAVATLLSTGVFQLMLLLPEPAFRSWGWRVPFLLGALLLLVGYLIRRRIHETPAFEEAKKTGTAAKGSVLAALREHPRSFLVVIGARFAENSFAYLFPVFGVVYAVDRLGIDRSFTLLAVVIGSALQIVAVPLWAALSDRVGRRPVYAGGAIASVLWLAPYFLLLETLSPALIVIGFAVGLGVFYPAMLAPQAAYFAELFDTKTRLSGFAFARELGSVLAGGFLPLIATALLAWAGHWWAVAVYLVALTVVTLIALAFGPETRHRDIVTTAGAPDGSA</sequence>
<reference evidence="13" key="1">
    <citation type="journal article" date="2014" name="Int. J. Syst. Evol. Microbiol.">
        <title>Complete genome sequence of Corynebacterium casei LMG S-19264T (=DSM 44701T), isolated from a smear-ripened cheese.</title>
        <authorList>
            <consortium name="US DOE Joint Genome Institute (JGI-PGF)"/>
            <person name="Walter F."/>
            <person name="Albersmeier A."/>
            <person name="Kalinowski J."/>
            <person name="Ruckert C."/>
        </authorList>
    </citation>
    <scope>NUCLEOTIDE SEQUENCE</scope>
    <source>
        <strain evidence="13">CGMCC 4.7430</strain>
    </source>
</reference>
<feature type="transmembrane region" description="Helical" evidence="11">
    <location>
        <begin position="18"/>
        <end position="42"/>
    </location>
</feature>
<dbReference type="EMBL" id="BMNK01000005">
    <property type="protein sequence ID" value="GGP07802.1"/>
    <property type="molecule type" value="Genomic_DNA"/>
</dbReference>
<dbReference type="Gene3D" id="1.20.1250.20">
    <property type="entry name" value="MFS general substrate transporter like domains"/>
    <property type="match status" value="2"/>
</dbReference>
<dbReference type="CDD" id="cd17369">
    <property type="entry name" value="MFS_ShiA_like"/>
    <property type="match status" value="1"/>
</dbReference>
<dbReference type="InterPro" id="IPR011701">
    <property type="entry name" value="MFS"/>
</dbReference>
<evidence type="ECO:0000256" key="1">
    <source>
        <dbReference type="ARBA" id="ARBA00004651"/>
    </source>
</evidence>
<dbReference type="AlphaFoldDB" id="A0A918E5F3"/>
<evidence type="ECO:0000313" key="14">
    <source>
        <dbReference type="Proteomes" id="UP000660745"/>
    </source>
</evidence>
<accession>A0A918E5F3</accession>
<feature type="transmembrane region" description="Helical" evidence="11">
    <location>
        <begin position="89"/>
        <end position="107"/>
    </location>
</feature>
<feature type="transmembrane region" description="Helical" evidence="11">
    <location>
        <begin position="54"/>
        <end position="77"/>
    </location>
</feature>
<keyword evidence="5 11" id="KW-0812">Transmembrane</keyword>
<proteinExistence type="inferred from homology"/>
<feature type="transmembrane region" description="Helical" evidence="11">
    <location>
        <begin position="188"/>
        <end position="207"/>
    </location>
</feature>
<evidence type="ECO:0000256" key="4">
    <source>
        <dbReference type="ARBA" id="ARBA00022475"/>
    </source>
</evidence>
<evidence type="ECO:0000256" key="3">
    <source>
        <dbReference type="ARBA" id="ARBA00022448"/>
    </source>
</evidence>
<feature type="transmembrane region" description="Helical" evidence="11">
    <location>
        <begin position="308"/>
        <end position="327"/>
    </location>
</feature>
<evidence type="ECO:0000256" key="2">
    <source>
        <dbReference type="ARBA" id="ARBA00008240"/>
    </source>
</evidence>
<evidence type="ECO:0000256" key="5">
    <source>
        <dbReference type="ARBA" id="ARBA00022692"/>
    </source>
</evidence>
<keyword evidence="7 11" id="KW-1133">Transmembrane helix</keyword>
<feature type="transmembrane region" description="Helical" evidence="11">
    <location>
        <begin position="277"/>
        <end position="296"/>
    </location>
</feature>
<dbReference type="InterPro" id="IPR005829">
    <property type="entry name" value="Sugar_transporter_CS"/>
</dbReference>
<evidence type="ECO:0000256" key="7">
    <source>
        <dbReference type="ARBA" id="ARBA00022989"/>
    </source>
</evidence>
<keyword evidence="3" id="KW-0813">Transport</keyword>
<keyword evidence="14" id="KW-1185">Reference proteome</keyword>
<evidence type="ECO:0000256" key="11">
    <source>
        <dbReference type="SAM" id="Phobius"/>
    </source>
</evidence>
<evidence type="ECO:0000259" key="12">
    <source>
        <dbReference type="PROSITE" id="PS50850"/>
    </source>
</evidence>
<evidence type="ECO:0000256" key="9">
    <source>
        <dbReference type="ARBA" id="ARBA00037295"/>
    </source>
</evidence>